<dbReference type="PANTHER" id="PTHR35936:SF17">
    <property type="entry name" value="ARGININE-BINDING EXTRACELLULAR PROTEIN ARTP"/>
    <property type="match status" value="1"/>
</dbReference>
<organism evidence="4 5">
    <name type="scientific">Sulfitobacter albidus</name>
    <dbReference type="NCBI Taxonomy" id="2829501"/>
    <lineage>
        <taxon>Bacteria</taxon>
        <taxon>Pseudomonadati</taxon>
        <taxon>Pseudomonadota</taxon>
        <taxon>Alphaproteobacteria</taxon>
        <taxon>Rhodobacterales</taxon>
        <taxon>Roseobacteraceae</taxon>
        <taxon>Sulfitobacter</taxon>
    </lineage>
</organism>
<sequence length="268" mass="28706">MSSLFQRLCCFTFVLACILAPQVAHAQDRTLRMAYEEFDPYSFTDENGQARGLSVDLFRHIAEAAGYSADFVKAENPGDALDMLNAGAAELTSLLALTPARLDRGLATDPLGAFESRAFALRRSGRRTVEDLAGARVGVVRGSYALATAGAIPFVQLVEFAQTDDMVVPLLSGEIDAVVSAGDSFRARLRAMEVSDAVHSVTPALAVSPYGFVIAPERADVQAAFNAAIAADLSQAQLATLRRLWFGSDRRLTETPLFWAILGGRSAS</sequence>
<dbReference type="InterPro" id="IPR001638">
    <property type="entry name" value="Solute-binding_3/MltF_N"/>
</dbReference>
<evidence type="ECO:0000313" key="5">
    <source>
        <dbReference type="Proteomes" id="UP000683291"/>
    </source>
</evidence>
<evidence type="ECO:0000256" key="1">
    <source>
        <dbReference type="ARBA" id="ARBA00022729"/>
    </source>
</evidence>
<dbReference type="RefSeq" id="WP_212705529.1">
    <property type="nucleotide sequence ID" value="NZ_CP073581.1"/>
</dbReference>
<dbReference type="SUPFAM" id="SSF53850">
    <property type="entry name" value="Periplasmic binding protein-like II"/>
    <property type="match status" value="1"/>
</dbReference>
<protein>
    <submittedName>
        <fullName evidence="4">Transporter substrate-binding domain-containing protein</fullName>
    </submittedName>
</protein>
<name>A0A975JF67_9RHOB</name>
<feature type="domain" description="Solute-binding protein family 3/N-terminal" evidence="3">
    <location>
        <begin position="30"/>
        <end position="249"/>
    </location>
</feature>
<proteinExistence type="predicted"/>
<evidence type="ECO:0000256" key="2">
    <source>
        <dbReference type="SAM" id="SignalP"/>
    </source>
</evidence>
<dbReference type="AlphaFoldDB" id="A0A975JF67"/>
<evidence type="ECO:0000259" key="3">
    <source>
        <dbReference type="SMART" id="SM00062"/>
    </source>
</evidence>
<dbReference type="Gene3D" id="3.40.190.10">
    <property type="entry name" value="Periplasmic binding protein-like II"/>
    <property type="match status" value="2"/>
</dbReference>
<dbReference type="Pfam" id="PF00497">
    <property type="entry name" value="SBP_bac_3"/>
    <property type="match status" value="1"/>
</dbReference>
<keyword evidence="1 2" id="KW-0732">Signal</keyword>
<reference evidence="4" key="1">
    <citation type="submission" date="2021-04" db="EMBL/GenBank/DDBJ databases">
        <title>Complete genome sequence for Sulfitobacter sp. strain JK7-1.</title>
        <authorList>
            <person name="Park S.-J."/>
        </authorList>
    </citation>
    <scope>NUCLEOTIDE SEQUENCE</scope>
    <source>
        <strain evidence="4">JK7-1</strain>
    </source>
</reference>
<dbReference type="PANTHER" id="PTHR35936">
    <property type="entry name" value="MEMBRANE-BOUND LYTIC MUREIN TRANSGLYCOSYLASE F"/>
    <property type="match status" value="1"/>
</dbReference>
<evidence type="ECO:0000313" key="4">
    <source>
        <dbReference type="EMBL" id="QUJ77333.1"/>
    </source>
</evidence>
<dbReference type="SMART" id="SM00062">
    <property type="entry name" value="PBPb"/>
    <property type="match status" value="1"/>
</dbReference>
<feature type="chain" id="PRO_5037846058" evidence="2">
    <location>
        <begin position="27"/>
        <end position="268"/>
    </location>
</feature>
<feature type="signal peptide" evidence="2">
    <location>
        <begin position="1"/>
        <end position="26"/>
    </location>
</feature>
<dbReference type="Proteomes" id="UP000683291">
    <property type="component" value="Chromosome 1"/>
</dbReference>
<gene>
    <name evidence="4" type="ORF">KDD17_04850</name>
</gene>
<dbReference type="KEGG" id="sual:KDD17_04850"/>
<keyword evidence="5" id="KW-1185">Reference proteome</keyword>
<accession>A0A975JF67</accession>
<dbReference type="EMBL" id="CP073581">
    <property type="protein sequence ID" value="QUJ77333.1"/>
    <property type="molecule type" value="Genomic_DNA"/>
</dbReference>